<evidence type="ECO:0000256" key="4">
    <source>
        <dbReference type="ARBA" id="ARBA00022692"/>
    </source>
</evidence>
<name>A0A1H0ECD9_9PSED</name>
<dbReference type="STRING" id="198616.SAMN05216193_105121"/>
<organism evidence="9 10">
    <name type="scientific">Pseudomonas jinjuensis</name>
    <dbReference type="NCBI Taxonomy" id="198616"/>
    <lineage>
        <taxon>Bacteria</taxon>
        <taxon>Pseudomonadati</taxon>
        <taxon>Pseudomonadota</taxon>
        <taxon>Gammaproteobacteria</taxon>
        <taxon>Pseudomonadales</taxon>
        <taxon>Pseudomonadaceae</taxon>
        <taxon>Pseudomonas</taxon>
    </lineage>
</organism>
<evidence type="ECO:0000256" key="3">
    <source>
        <dbReference type="ARBA" id="ARBA00022475"/>
    </source>
</evidence>
<evidence type="ECO:0000256" key="6">
    <source>
        <dbReference type="ARBA" id="ARBA00023136"/>
    </source>
</evidence>
<evidence type="ECO:0000259" key="8">
    <source>
        <dbReference type="Pfam" id="PF04239"/>
    </source>
</evidence>
<evidence type="ECO:0000256" key="2">
    <source>
        <dbReference type="ARBA" id="ARBA00006448"/>
    </source>
</evidence>
<evidence type="ECO:0000256" key="5">
    <source>
        <dbReference type="ARBA" id="ARBA00022989"/>
    </source>
</evidence>
<keyword evidence="10" id="KW-1185">Reference proteome</keyword>
<dbReference type="Gene3D" id="3.30.240.20">
    <property type="entry name" value="bsu07140 like domains"/>
    <property type="match status" value="1"/>
</dbReference>
<sequence length="148" mass="16214">MDAVLRAAALYLTLLVIFRIAGRQSLSELTVFDFVLLLIISEATQQALLGNDFSLTNAVLVIGTLIAIDMSLSLVKRRWPVVDLWLEGAPLIVLEHGVPLESRLKAARLGVEDILESAREKHGLERLDQISYAILEKNGKISIIPASG</sequence>
<dbReference type="Proteomes" id="UP000242957">
    <property type="component" value="Unassembled WGS sequence"/>
</dbReference>
<feature type="transmembrane region" description="Helical" evidence="7">
    <location>
        <begin position="47"/>
        <end position="68"/>
    </location>
</feature>
<dbReference type="PANTHER" id="PTHR34582">
    <property type="entry name" value="UPF0702 TRANSMEMBRANE PROTEIN YCAP"/>
    <property type="match status" value="1"/>
</dbReference>
<dbReference type="GO" id="GO:0005886">
    <property type="term" value="C:plasma membrane"/>
    <property type="evidence" value="ECO:0007669"/>
    <property type="project" value="UniProtKB-SubCell"/>
</dbReference>
<dbReference type="AlphaFoldDB" id="A0A1H0ECD9"/>
<keyword evidence="3" id="KW-1003">Cell membrane</keyword>
<keyword evidence="5 7" id="KW-1133">Transmembrane helix</keyword>
<gene>
    <name evidence="9" type="ORF">SAMN05216193_105121</name>
</gene>
<dbReference type="EMBL" id="FNIJ01000005">
    <property type="protein sequence ID" value="SDN80032.1"/>
    <property type="molecule type" value="Genomic_DNA"/>
</dbReference>
<keyword evidence="6 7" id="KW-0472">Membrane</keyword>
<keyword evidence="4 7" id="KW-0812">Transmembrane</keyword>
<dbReference type="OrthoDB" id="9793799at2"/>
<dbReference type="InterPro" id="IPR007353">
    <property type="entry name" value="DUF421"/>
</dbReference>
<dbReference type="Pfam" id="PF04239">
    <property type="entry name" value="DUF421"/>
    <property type="match status" value="1"/>
</dbReference>
<dbReference type="InterPro" id="IPR023090">
    <property type="entry name" value="UPF0702_alpha/beta_dom_sf"/>
</dbReference>
<accession>A0A1H0ECD9</accession>
<evidence type="ECO:0000256" key="7">
    <source>
        <dbReference type="SAM" id="Phobius"/>
    </source>
</evidence>
<comment type="similarity">
    <text evidence="2">Belongs to the UPF0702 family.</text>
</comment>
<protein>
    <recommendedName>
        <fullName evidence="8">YetF C-terminal domain-containing protein</fullName>
    </recommendedName>
</protein>
<evidence type="ECO:0000256" key="1">
    <source>
        <dbReference type="ARBA" id="ARBA00004651"/>
    </source>
</evidence>
<reference evidence="10" key="1">
    <citation type="submission" date="2016-10" db="EMBL/GenBank/DDBJ databases">
        <authorList>
            <person name="Varghese N."/>
            <person name="Submissions S."/>
        </authorList>
    </citation>
    <scope>NUCLEOTIDE SEQUENCE [LARGE SCALE GENOMIC DNA]</scope>
    <source>
        <strain evidence="10">JCM 21621</strain>
    </source>
</reference>
<dbReference type="PANTHER" id="PTHR34582:SF6">
    <property type="entry name" value="UPF0702 TRANSMEMBRANE PROTEIN YCAP"/>
    <property type="match status" value="1"/>
</dbReference>
<feature type="domain" description="YetF C-terminal" evidence="8">
    <location>
        <begin position="79"/>
        <end position="146"/>
    </location>
</feature>
<comment type="subcellular location">
    <subcellularLocation>
        <location evidence="1">Cell membrane</location>
        <topology evidence="1">Multi-pass membrane protein</topology>
    </subcellularLocation>
</comment>
<evidence type="ECO:0000313" key="10">
    <source>
        <dbReference type="Proteomes" id="UP000242957"/>
    </source>
</evidence>
<proteinExistence type="inferred from homology"/>
<evidence type="ECO:0000313" key="9">
    <source>
        <dbReference type="EMBL" id="SDN80032.1"/>
    </source>
</evidence>
<dbReference type="RefSeq" id="WP_084310617.1">
    <property type="nucleotide sequence ID" value="NZ_FNIJ01000005.1"/>
</dbReference>